<dbReference type="Pfam" id="PF17925">
    <property type="entry name" value="TetR_C_20"/>
    <property type="match status" value="1"/>
</dbReference>
<organism evidence="3 4">
    <name type="scientific">Mycolicibacterium fluoranthenivorans</name>
    <dbReference type="NCBI Taxonomy" id="258505"/>
    <lineage>
        <taxon>Bacteria</taxon>
        <taxon>Bacillati</taxon>
        <taxon>Actinomycetota</taxon>
        <taxon>Actinomycetes</taxon>
        <taxon>Mycobacteriales</taxon>
        <taxon>Mycobacteriaceae</taxon>
        <taxon>Mycolicibacterium</taxon>
    </lineage>
</organism>
<gene>
    <name evidence="3" type="ORF">FHU31_003711</name>
</gene>
<dbReference type="InterPro" id="IPR041642">
    <property type="entry name" value="KstR_C"/>
</dbReference>
<evidence type="ECO:0000259" key="2">
    <source>
        <dbReference type="Pfam" id="PF17925"/>
    </source>
</evidence>
<comment type="caution">
    <text evidence="3">The sequence shown here is derived from an EMBL/GenBank/DDBJ whole genome shotgun (WGS) entry which is preliminary data.</text>
</comment>
<dbReference type="AlphaFoldDB" id="A0A7X5U1K6"/>
<dbReference type="Proteomes" id="UP000547444">
    <property type="component" value="Unassembled WGS sequence"/>
</dbReference>
<dbReference type="InterPro" id="IPR009057">
    <property type="entry name" value="Homeodomain-like_sf"/>
</dbReference>
<accession>A0A7X5U1K6</accession>
<dbReference type="SUPFAM" id="SSF46689">
    <property type="entry name" value="Homeodomain-like"/>
    <property type="match status" value="1"/>
</dbReference>
<dbReference type="EMBL" id="JAANOW010000002">
    <property type="protein sequence ID" value="NIH96721.1"/>
    <property type="molecule type" value="Genomic_DNA"/>
</dbReference>
<protein>
    <submittedName>
        <fullName evidence="3">AcrR family transcriptional regulator</fullName>
    </submittedName>
</protein>
<name>A0A7X5U1K6_9MYCO</name>
<feature type="domain" description="HTH-type transcriptional repressor KstR C-terminal" evidence="2">
    <location>
        <begin position="43"/>
        <end position="142"/>
    </location>
</feature>
<evidence type="ECO:0000313" key="4">
    <source>
        <dbReference type="Proteomes" id="UP000547444"/>
    </source>
</evidence>
<keyword evidence="4" id="KW-1185">Reference proteome</keyword>
<evidence type="ECO:0000256" key="1">
    <source>
        <dbReference type="SAM" id="MobiDB-lite"/>
    </source>
</evidence>
<feature type="region of interest" description="Disordered" evidence="1">
    <location>
        <begin position="148"/>
        <end position="167"/>
    </location>
</feature>
<dbReference type="Gene3D" id="1.10.357.10">
    <property type="entry name" value="Tetracycline Repressor, domain 2"/>
    <property type="match status" value="1"/>
</dbReference>
<sequence>MAPSTVYLYFPSKDDLLLACLHDWLQDFDEGACSESHTSVDGYQRLLHVFELLTVKFSESPHLAEAMIRSYLYAQGPATEQADLVRTRIVGIFGNAMGEGFSVQLRQGVADMFTDVWTTNISVIAQQRTTTPELMQRLAHAIAAIRQRDSRRQPAPDCAGAANEEVA</sequence>
<proteinExistence type="predicted"/>
<evidence type="ECO:0000313" key="3">
    <source>
        <dbReference type="EMBL" id="NIH96721.1"/>
    </source>
</evidence>
<reference evidence="3 4" key="1">
    <citation type="submission" date="2020-03" db="EMBL/GenBank/DDBJ databases">
        <title>Sequencing the genomes of 1000 actinobacteria strains.</title>
        <authorList>
            <person name="Klenk H.-P."/>
        </authorList>
    </citation>
    <scope>NUCLEOTIDE SEQUENCE [LARGE SCALE GENOMIC DNA]</scope>
    <source>
        <strain evidence="3 4">DSM 44556</strain>
    </source>
</reference>